<evidence type="ECO:0000313" key="3">
    <source>
        <dbReference type="Proteomes" id="UP001287356"/>
    </source>
</evidence>
<keyword evidence="1" id="KW-1133">Transmembrane helix</keyword>
<proteinExistence type="predicted"/>
<dbReference type="EMBL" id="JAULSN010000003">
    <property type="protein sequence ID" value="KAK3376614.1"/>
    <property type="molecule type" value="Genomic_DNA"/>
</dbReference>
<protein>
    <submittedName>
        <fullName evidence="2">Uncharacterized protein</fullName>
    </submittedName>
</protein>
<name>A0AAE0KH47_9PEZI</name>
<sequence>MPPFPFFPALSPLITGRPFCLFVFFFFLPYARSMHSLAPSLVPSTDRGIGFGFAAATSLDARLPHATVRRTAPPATSCVHRF</sequence>
<keyword evidence="3" id="KW-1185">Reference proteome</keyword>
<reference evidence="2" key="2">
    <citation type="submission" date="2023-06" db="EMBL/GenBank/DDBJ databases">
        <authorList>
            <consortium name="Lawrence Berkeley National Laboratory"/>
            <person name="Haridas S."/>
            <person name="Hensen N."/>
            <person name="Bonometti L."/>
            <person name="Westerberg I."/>
            <person name="Brannstrom I.O."/>
            <person name="Guillou S."/>
            <person name="Cros-Aarteil S."/>
            <person name="Calhoun S."/>
            <person name="Kuo A."/>
            <person name="Mondo S."/>
            <person name="Pangilinan J."/>
            <person name="Riley R."/>
            <person name="Labutti K."/>
            <person name="Andreopoulos B."/>
            <person name="Lipzen A."/>
            <person name="Chen C."/>
            <person name="Yanf M."/>
            <person name="Daum C."/>
            <person name="Ng V."/>
            <person name="Clum A."/>
            <person name="Steindorff A."/>
            <person name="Ohm R."/>
            <person name="Martin F."/>
            <person name="Silar P."/>
            <person name="Natvig D."/>
            <person name="Lalanne C."/>
            <person name="Gautier V."/>
            <person name="Ament-Velasquez S.L."/>
            <person name="Kruys A."/>
            <person name="Hutchinson M.I."/>
            <person name="Powell A.J."/>
            <person name="Barry K."/>
            <person name="Miller A.N."/>
            <person name="Grigoriev I.V."/>
            <person name="Debuchy R."/>
            <person name="Gladieux P."/>
            <person name="Thoren M.H."/>
            <person name="Johannesson H."/>
        </authorList>
    </citation>
    <scope>NUCLEOTIDE SEQUENCE</scope>
    <source>
        <strain evidence="2">CBS 958.72</strain>
    </source>
</reference>
<keyword evidence="1" id="KW-0812">Transmembrane</keyword>
<evidence type="ECO:0000313" key="2">
    <source>
        <dbReference type="EMBL" id="KAK3376614.1"/>
    </source>
</evidence>
<accession>A0AAE0KH47</accession>
<gene>
    <name evidence="2" type="ORF">B0T24DRAFT_619088</name>
</gene>
<keyword evidence="1" id="KW-0472">Membrane</keyword>
<comment type="caution">
    <text evidence="2">The sequence shown here is derived from an EMBL/GenBank/DDBJ whole genome shotgun (WGS) entry which is preliminary data.</text>
</comment>
<evidence type="ECO:0000256" key="1">
    <source>
        <dbReference type="SAM" id="Phobius"/>
    </source>
</evidence>
<organism evidence="2 3">
    <name type="scientific">Lasiosphaeria ovina</name>
    <dbReference type="NCBI Taxonomy" id="92902"/>
    <lineage>
        <taxon>Eukaryota</taxon>
        <taxon>Fungi</taxon>
        <taxon>Dikarya</taxon>
        <taxon>Ascomycota</taxon>
        <taxon>Pezizomycotina</taxon>
        <taxon>Sordariomycetes</taxon>
        <taxon>Sordariomycetidae</taxon>
        <taxon>Sordariales</taxon>
        <taxon>Lasiosphaeriaceae</taxon>
        <taxon>Lasiosphaeria</taxon>
    </lineage>
</organism>
<dbReference type="AlphaFoldDB" id="A0AAE0KH47"/>
<reference evidence="2" key="1">
    <citation type="journal article" date="2023" name="Mol. Phylogenet. Evol.">
        <title>Genome-scale phylogeny and comparative genomics of the fungal order Sordariales.</title>
        <authorList>
            <person name="Hensen N."/>
            <person name="Bonometti L."/>
            <person name="Westerberg I."/>
            <person name="Brannstrom I.O."/>
            <person name="Guillou S."/>
            <person name="Cros-Aarteil S."/>
            <person name="Calhoun S."/>
            <person name="Haridas S."/>
            <person name="Kuo A."/>
            <person name="Mondo S."/>
            <person name="Pangilinan J."/>
            <person name="Riley R."/>
            <person name="LaButti K."/>
            <person name="Andreopoulos B."/>
            <person name="Lipzen A."/>
            <person name="Chen C."/>
            <person name="Yan M."/>
            <person name="Daum C."/>
            <person name="Ng V."/>
            <person name="Clum A."/>
            <person name="Steindorff A."/>
            <person name="Ohm R.A."/>
            <person name="Martin F."/>
            <person name="Silar P."/>
            <person name="Natvig D.O."/>
            <person name="Lalanne C."/>
            <person name="Gautier V."/>
            <person name="Ament-Velasquez S.L."/>
            <person name="Kruys A."/>
            <person name="Hutchinson M.I."/>
            <person name="Powell A.J."/>
            <person name="Barry K."/>
            <person name="Miller A.N."/>
            <person name="Grigoriev I.V."/>
            <person name="Debuchy R."/>
            <person name="Gladieux P."/>
            <person name="Hiltunen Thoren M."/>
            <person name="Johannesson H."/>
        </authorList>
    </citation>
    <scope>NUCLEOTIDE SEQUENCE</scope>
    <source>
        <strain evidence="2">CBS 958.72</strain>
    </source>
</reference>
<dbReference type="Proteomes" id="UP001287356">
    <property type="component" value="Unassembled WGS sequence"/>
</dbReference>
<feature type="transmembrane region" description="Helical" evidence="1">
    <location>
        <begin position="6"/>
        <end position="28"/>
    </location>
</feature>